<dbReference type="Proteomes" id="UP000478052">
    <property type="component" value="Unassembled WGS sequence"/>
</dbReference>
<dbReference type="GO" id="GO:0006357">
    <property type="term" value="P:regulation of transcription by RNA polymerase II"/>
    <property type="evidence" value="ECO:0007669"/>
    <property type="project" value="InterPro"/>
</dbReference>
<gene>
    <name evidence="1" type="ORF">FWK35_00027308</name>
</gene>
<dbReference type="PANTHER" id="PTHR32344:SF1">
    <property type="entry name" value="U1-TYPE DOMAIN-CONTAINING PROTEIN"/>
    <property type="match status" value="1"/>
</dbReference>
<dbReference type="GO" id="GO:0003690">
    <property type="term" value="F:double-stranded DNA binding"/>
    <property type="evidence" value="ECO:0007669"/>
    <property type="project" value="InterPro"/>
</dbReference>
<sequence length="106" mass="12100">MSKVQSSVCKYVAEFGENIFASDGGIIFCKVCEIKVNSAKRFTVTQHLKTDKHIRAQLLPNIPEKSMFAKNLFDNTLLLANIPLEKLENKHVRLFLEKYTSRDIPS</sequence>
<organism evidence="1 2">
    <name type="scientific">Aphis craccivora</name>
    <name type="common">Cowpea aphid</name>
    <dbReference type="NCBI Taxonomy" id="307492"/>
    <lineage>
        <taxon>Eukaryota</taxon>
        <taxon>Metazoa</taxon>
        <taxon>Ecdysozoa</taxon>
        <taxon>Arthropoda</taxon>
        <taxon>Hexapoda</taxon>
        <taxon>Insecta</taxon>
        <taxon>Pterygota</taxon>
        <taxon>Neoptera</taxon>
        <taxon>Paraneoptera</taxon>
        <taxon>Hemiptera</taxon>
        <taxon>Sternorrhyncha</taxon>
        <taxon>Aphidomorpha</taxon>
        <taxon>Aphidoidea</taxon>
        <taxon>Aphididae</taxon>
        <taxon>Aphidini</taxon>
        <taxon>Aphis</taxon>
        <taxon>Aphis</taxon>
    </lineage>
</organism>
<dbReference type="OrthoDB" id="6604921at2759"/>
<comment type="caution">
    <text evidence="1">The sequence shown here is derived from an EMBL/GenBank/DDBJ whole genome shotgun (WGS) entry which is preliminary data.</text>
</comment>
<name>A0A6G0VPQ7_APHCR</name>
<dbReference type="PANTHER" id="PTHR32344">
    <property type="entry name" value="U1-TYPE DOMAIN-CONTAINING PROTEIN"/>
    <property type="match status" value="1"/>
</dbReference>
<dbReference type="EMBL" id="VUJU01013551">
    <property type="protein sequence ID" value="KAF0704481.1"/>
    <property type="molecule type" value="Genomic_DNA"/>
</dbReference>
<evidence type="ECO:0000313" key="2">
    <source>
        <dbReference type="Proteomes" id="UP000478052"/>
    </source>
</evidence>
<accession>A0A6G0VPQ7</accession>
<feature type="non-terminal residue" evidence="1">
    <location>
        <position position="106"/>
    </location>
</feature>
<reference evidence="1 2" key="1">
    <citation type="submission" date="2019-08" db="EMBL/GenBank/DDBJ databases">
        <title>Whole genome of Aphis craccivora.</title>
        <authorList>
            <person name="Voronova N.V."/>
            <person name="Shulinski R.S."/>
            <person name="Bandarenka Y.V."/>
            <person name="Zhorov D.G."/>
            <person name="Warner D."/>
        </authorList>
    </citation>
    <scope>NUCLEOTIDE SEQUENCE [LARGE SCALE GENOMIC DNA]</scope>
    <source>
        <strain evidence="1">180601</strain>
        <tissue evidence="1">Whole Body</tissue>
    </source>
</reference>
<dbReference type="InterPro" id="IPR033375">
    <property type="entry name" value="Cggbp1"/>
</dbReference>
<evidence type="ECO:0000313" key="1">
    <source>
        <dbReference type="EMBL" id="KAF0704481.1"/>
    </source>
</evidence>
<proteinExistence type="predicted"/>
<protein>
    <submittedName>
        <fullName evidence="1">CGG triplet repeat-binding protein 1-like</fullName>
    </submittedName>
</protein>
<dbReference type="GO" id="GO:0005634">
    <property type="term" value="C:nucleus"/>
    <property type="evidence" value="ECO:0007669"/>
    <property type="project" value="InterPro"/>
</dbReference>
<keyword evidence="2" id="KW-1185">Reference proteome</keyword>
<dbReference type="AlphaFoldDB" id="A0A6G0VPQ7"/>